<dbReference type="EMBL" id="CP082275">
    <property type="protein sequence ID" value="USH01065.1"/>
    <property type="molecule type" value="Genomic_DNA"/>
</dbReference>
<keyword evidence="4" id="KW-1185">Reference proteome</keyword>
<evidence type="ECO:0000259" key="2">
    <source>
        <dbReference type="Pfam" id="PF26079"/>
    </source>
</evidence>
<evidence type="ECO:0000313" key="4">
    <source>
        <dbReference type="Proteomes" id="UP001056255"/>
    </source>
</evidence>
<dbReference type="InterPro" id="IPR058530">
    <property type="entry name" value="Baseplate_J-like_C"/>
</dbReference>
<evidence type="ECO:0000313" key="3">
    <source>
        <dbReference type="EMBL" id="USH01065.1"/>
    </source>
</evidence>
<dbReference type="PANTHER" id="PTHR35862">
    <property type="entry name" value="FELS-2 PROPHAGE PROTEIN"/>
    <property type="match status" value="1"/>
</dbReference>
<gene>
    <name evidence="3" type="ORF">K6Q96_08935</name>
</gene>
<reference evidence="3" key="1">
    <citation type="submission" date="2021-08" db="EMBL/GenBank/DDBJ databases">
        <authorList>
            <person name="Sakaguchi M."/>
            <person name="Kikuchi T."/>
            <person name="Urbanczyk H."/>
        </authorList>
    </citation>
    <scope>NUCLEOTIDE SEQUENCE</scope>
    <source>
        <strain evidence="3">020920N</strain>
    </source>
</reference>
<organism evidence="3 4">
    <name type="scientific">Grimontia kaedaensis</name>
    <dbReference type="NCBI Taxonomy" id="2872157"/>
    <lineage>
        <taxon>Bacteria</taxon>
        <taxon>Pseudomonadati</taxon>
        <taxon>Pseudomonadota</taxon>
        <taxon>Gammaproteobacteria</taxon>
        <taxon>Vibrionales</taxon>
        <taxon>Vibrionaceae</taxon>
        <taxon>Grimontia</taxon>
    </lineage>
</organism>
<evidence type="ECO:0000259" key="1">
    <source>
        <dbReference type="Pfam" id="PF26078"/>
    </source>
</evidence>
<feature type="domain" description="Baseplate J-like central" evidence="1">
    <location>
        <begin position="130"/>
        <end position="202"/>
    </location>
</feature>
<dbReference type="InterPro" id="IPR058531">
    <property type="entry name" value="Baseplate_J_M"/>
</dbReference>
<name>A0ABY4WT72_9GAMM</name>
<dbReference type="Pfam" id="PF26078">
    <property type="entry name" value="Baseplate_J_M"/>
    <property type="match status" value="1"/>
</dbReference>
<dbReference type="Pfam" id="PF26079">
    <property type="entry name" value="Baseplate_J_C"/>
    <property type="match status" value="1"/>
</dbReference>
<sequence length="294" mass="31986">MSSVINLAELPSPNVVEALDYEAILTDMLADLKRRAPAFSATVESDPAYKILEVAAYREMLLRQRVNDAARAVMVAYAKDNDLEHLGALFNVPRRVIQQGDPEASPPVPDINEDDEIYRVRIPLSLEGLSTAGPVGAYQYHALSASGQVKDVDVQSPSPGEVLVTVLSQEGQGEASLALLGTVSDALNDEDVRPLTDKVTVQGAEVVTYTVHARLTFFEGPDLQVVMAAAEQAVREYITREHRLGRHINRSGLFAALHQPGVKNVQLLSPADDLVVARHQAAWCETLSLEVTDE</sequence>
<dbReference type="PIRSF" id="PIRSF020481">
    <property type="entry name" value="BAP"/>
    <property type="match status" value="1"/>
</dbReference>
<feature type="domain" description="Baseplate J-like C-terminal" evidence="2">
    <location>
        <begin position="209"/>
        <end position="289"/>
    </location>
</feature>
<accession>A0ABY4WT72</accession>
<protein>
    <submittedName>
        <fullName evidence="3">Baseplate J/gp47 family protein</fullName>
    </submittedName>
</protein>
<dbReference type="InterPro" id="IPR014507">
    <property type="entry name" value="Baseplate_assembly_J_pred"/>
</dbReference>
<dbReference type="InterPro" id="IPR052726">
    <property type="entry name" value="Phage_Baseplate_Hub"/>
</dbReference>
<dbReference type="RefSeq" id="WP_251875111.1">
    <property type="nucleotide sequence ID" value="NZ_CP082275.1"/>
</dbReference>
<dbReference type="PANTHER" id="PTHR35862:SF1">
    <property type="entry name" value="FELS-2 PROPHAGE PROTEIN"/>
    <property type="match status" value="1"/>
</dbReference>
<proteinExistence type="predicted"/>
<dbReference type="Proteomes" id="UP001056255">
    <property type="component" value="Chromosome I"/>
</dbReference>